<dbReference type="Proteomes" id="UP000054937">
    <property type="component" value="Unassembled WGS sequence"/>
</dbReference>
<dbReference type="InterPro" id="IPR041679">
    <property type="entry name" value="DNA2/NAM7-like_C"/>
</dbReference>
<evidence type="ECO:0000256" key="5">
    <source>
        <dbReference type="SAM" id="MobiDB-lite"/>
    </source>
</evidence>
<feature type="compositionally biased region" description="Basic and acidic residues" evidence="5">
    <location>
        <begin position="462"/>
        <end position="471"/>
    </location>
</feature>
<feature type="compositionally biased region" description="Basic and acidic residues" evidence="5">
    <location>
        <begin position="309"/>
        <end position="318"/>
    </location>
</feature>
<dbReference type="FunFam" id="3.40.50.300:FF:000326">
    <property type="entry name" value="P-loop containing nucleoside triphosphate hydrolase"/>
    <property type="match status" value="1"/>
</dbReference>
<evidence type="ECO:0000313" key="8">
    <source>
        <dbReference type="EMBL" id="KRW99001.1"/>
    </source>
</evidence>
<dbReference type="Pfam" id="PF13087">
    <property type="entry name" value="AAA_12"/>
    <property type="match status" value="1"/>
</dbReference>
<feature type="region of interest" description="Disordered" evidence="5">
    <location>
        <begin position="284"/>
        <end position="318"/>
    </location>
</feature>
<dbReference type="EMBL" id="LDAU01000223">
    <property type="protein sequence ID" value="KRW99001.1"/>
    <property type="molecule type" value="Genomic_DNA"/>
</dbReference>
<feature type="compositionally biased region" description="Basic and acidic residues" evidence="5">
    <location>
        <begin position="288"/>
        <end position="297"/>
    </location>
</feature>
<keyword evidence="1" id="KW-0547">Nucleotide-binding</keyword>
<gene>
    <name evidence="8" type="ORF">PPERSA_11602</name>
</gene>
<dbReference type="SUPFAM" id="SSF52540">
    <property type="entry name" value="P-loop containing nucleoside triphosphate hydrolases"/>
    <property type="match status" value="1"/>
</dbReference>
<evidence type="ECO:0000256" key="1">
    <source>
        <dbReference type="ARBA" id="ARBA00022741"/>
    </source>
</evidence>
<dbReference type="GO" id="GO:0016787">
    <property type="term" value="F:hydrolase activity"/>
    <property type="evidence" value="ECO:0007669"/>
    <property type="project" value="UniProtKB-KW"/>
</dbReference>
<dbReference type="InParanoid" id="A0A0V0Q9U1"/>
<evidence type="ECO:0000259" key="7">
    <source>
        <dbReference type="Pfam" id="PF13087"/>
    </source>
</evidence>
<evidence type="ECO:0000259" key="6">
    <source>
        <dbReference type="Pfam" id="PF13086"/>
    </source>
</evidence>
<dbReference type="InterPro" id="IPR027417">
    <property type="entry name" value="P-loop_NTPase"/>
</dbReference>
<evidence type="ECO:0000256" key="4">
    <source>
        <dbReference type="ARBA" id="ARBA00022840"/>
    </source>
</evidence>
<dbReference type="CDD" id="cd18808">
    <property type="entry name" value="SF1_C_Upf1"/>
    <property type="match status" value="1"/>
</dbReference>
<feature type="domain" description="DNA2/NAM7 helicase-like C-terminal" evidence="7">
    <location>
        <begin position="1150"/>
        <end position="1357"/>
    </location>
</feature>
<protein>
    <submittedName>
        <fullName evidence="8">p-loop containing nucleoside triphosphate hydrolase</fullName>
    </submittedName>
</protein>
<dbReference type="OMA" id="PSHQFYN"/>
<feature type="compositionally biased region" description="Low complexity" evidence="5">
    <location>
        <begin position="298"/>
        <end position="308"/>
    </location>
</feature>
<dbReference type="Gene3D" id="2.40.30.270">
    <property type="match status" value="1"/>
</dbReference>
<sequence>MQGNPYYNPYGAYFPFANGQPTQQQIQAYQRIQQSRPKPIPKEKVTLTESEKEDIMQYWKLRNFGEFNNWVQTAKGKGDYEISEISQTQNGNKLFQCKGKVSFSDYHIPTFEGYARGQSRKDAKFNVQEIIVKKIMDEGWIRIGFKEDDFVQKLRNELNKKLLGDKQEEAQKKAEQERQNTQMYAQKGGLRIGDIANLPPIPDNSKNLEKNYIHKISRKMQDYLKEDKFMEACQELCKIVNKKNAEWNEINSIWCYAILKKNIVYLKCILDIIQEKTDTQKNNQQLKKQKEQQKLDQKQQQQKQQTQKNDPENEKLMNDELQRRYGQNIRLETNNPYDVKDTYNVIVNKPDIDETAQKVTDKDNEQELVNANPYQQNLDQKMHVVNVSQEEQKTLNEQFTNFKEEFGENGKVTQNPQKRIQTEDNSEKQNVNLLESVNPNSVLQNQSKKTKKGFNDGQDVNETEKNKEKTKGDLLKYKNELEQYLQNLENGKDKIDINQYSNLKYYYSSLVEQVQSQIIELENLQPNNNNNQIEVIEATDNNDVRYKVSSDIVLGSDYGLQQQHISYLKSNLNQDILQEKVLKNLTMNKKAFLIQQDSQPIIDSYTAREVKDPNYNYLSYQLVKEMYDQLLYCGDLNFALNVSELLYTKVRLNDDEFINSQACNYWANKQNIIMVELLESIFQVFARSKSKPVDFLMNVDGNISKKGNKQQQEVILFQPLENQKSLENKIVKRGQLENRDMYHQIAEGEFIMLTSLSGQKLPTEEELRQMKIDQELKEKQAKVPKNPFSLQGSRPIYNELPPIPSNYKEAQKKTGYKDTQNSLISFINACGENEQEQTEEQKMFYNTVTEKGNSVEYAMIAFVRTIEKDYTLKLFTLPTQEQKEAFEQVGRRWKVTKLVNKTTHEKTMEALDIFCTKINMSHTLNQILMTPPICNAEYIRKLSETKVQQQRSMYVINTNLNQSQQQALKAATTQCLTLIQGPPGTGKTTTAVEIVLEWCRQSTQQILACADSNVAVDILHCEFQKAGLRSVRIGPGYDERNEIMHDPRYRNMKIQQSLGNIQQAGNIRYQMMRNQIKEAQVICATNVGCMSEFLDDMQFSRVIVDEATQSTEVTCLIPVIKGSQQLVLIGDHKQLPPTVLSVFAQSKGLTVSLFERLIKQGVKPQMLIEQYRMHPSIALFPSHQFYNNLLKNGVGETHRPIIKGFTWPNQYVRVAIVNVNGQESIYSSSIQNNKEVEVVIEILLQMLKGGMININQIGIITPYDAQKRRIRNEVNHQARKFPHLFGLNQQKIAKLNRNSIISDVDTVDGYQGMERDVIIISTVRSNTGGNLGFLKDPRRMNVALTRAKRGLIIVGNIETLSCEENWRDLINWGKANKILINYY</sequence>
<keyword evidence="9" id="KW-1185">Reference proteome</keyword>
<proteinExistence type="predicted"/>
<comment type="caution">
    <text evidence="8">The sequence shown here is derived from an EMBL/GenBank/DDBJ whole genome shotgun (WGS) entry which is preliminary data.</text>
</comment>
<dbReference type="InterPro" id="IPR041677">
    <property type="entry name" value="DNA2/NAM7_AAA_11"/>
</dbReference>
<dbReference type="PANTHER" id="PTHR10887">
    <property type="entry name" value="DNA2/NAM7 HELICASE FAMILY"/>
    <property type="match status" value="1"/>
</dbReference>
<evidence type="ECO:0000256" key="2">
    <source>
        <dbReference type="ARBA" id="ARBA00022801"/>
    </source>
</evidence>
<dbReference type="OrthoDB" id="6513042at2759"/>
<reference evidence="8 9" key="1">
    <citation type="journal article" date="2015" name="Sci. Rep.">
        <title>Genome of the facultative scuticociliatosis pathogen Pseudocohnilembus persalinus provides insight into its virulence through horizontal gene transfer.</title>
        <authorList>
            <person name="Xiong J."/>
            <person name="Wang G."/>
            <person name="Cheng J."/>
            <person name="Tian M."/>
            <person name="Pan X."/>
            <person name="Warren A."/>
            <person name="Jiang C."/>
            <person name="Yuan D."/>
            <person name="Miao W."/>
        </authorList>
    </citation>
    <scope>NUCLEOTIDE SEQUENCE [LARGE SCALE GENOMIC DNA]</scope>
    <source>
        <strain evidence="8">36N120E</strain>
    </source>
</reference>
<feature type="region of interest" description="Disordered" evidence="5">
    <location>
        <begin position="781"/>
        <end position="803"/>
    </location>
</feature>
<feature type="region of interest" description="Disordered" evidence="5">
    <location>
        <begin position="405"/>
        <end position="471"/>
    </location>
</feature>
<dbReference type="Gene3D" id="3.40.50.300">
    <property type="entry name" value="P-loop containing nucleotide triphosphate hydrolases"/>
    <property type="match status" value="3"/>
</dbReference>
<organism evidence="8 9">
    <name type="scientific">Pseudocohnilembus persalinus</name>
    <name type="common">Ciliate</name>
    <dbReference type="NCBI Taxonomy" id="266149"/>
    <lineage>
        <taxon>Eukaryota</taxon>
        <taxon>Sar</taxon>
        <taxon>Alveolata</taxon>
        <taxon>Ciliophora</taxon>
        <taxon>Intramacronucleata</taxon>
        <taxon>Oligohymenophorea</taxon>
        <taxon>Scuticociliatia</taxon>
        <taxon>Philasterida</taxon>
        <taxon>Pseudocohnilembidae</taxon>
        <taxon>Pseudocohnilembus</taxon>
    </lineage>
</organism>
<dbReference type="InterPro" id="IPR047187">
    <property type="entry name" value="SF1_C_Upf1"/>
</dbReference>
<feature type="domain" description="DNA2/NAM7 helicase helicase" evidence="6">
    <location>
        <begin position="959"/>
        <end position="1036"/>
    </location>
</feature>
<evidence type="ECO:0000313" key="9">
    <source>
        <dbReference type="Proteomes" id="UP000054937"/>
    </source>
</evidence>
<dbReference type="InterPro" id="IPR045055">
    <property type="entry name" value="DNA2/NAM7-like"/>
</dbReference>
<dbReference type="GO" id="GO:0005524">
    <property type="term" value="F:ATP binding"/>
    <property type="evidence" value="ECO:0007669"/>
    <property type="project" value="UniProtKB-KW"/>
</dbReference>
<evidence type="ECO:0000256" key="3">
    <source>
        <dbReference type="ARBA" id="ARBA00022806"/>
    </source>
</evidence>
<feature type="domain" description="DNA2/NAM7 helicase helicase" evidence="6">
    <location>
        <begin position="1050"/>
        <end position="1141"/>
    </location>
</feature>
<accession>A0A0V0Q9U1</accession>
<dbReference type="PANTHER" id="PTHR10887:SF495">
    <property type="entry name" value="HELICASE SENATAXIN ISOFORM X1-RELATED"/>
    <property type="match status" value="1"/>
</dbReference>
<keyword evidence="3" id="KW-0347">Helicase</keyword>
<dbReference type="Pfam" id="PF13086">
    <property type="entry name" value="AAA_11"/>
    <property type="match status" value="2"/>
</dbReference>
<dbReference type="GO" id="GO:0004386">
    <property type="term" value="F:helicase activity"/>
    <property type="evidence" value="ECO:0007669"/>
    <property type="project" value="UniProtKB-KW"/>
</dbReference>
<dbReference type="GO" id="GO:0005694">
    <property type="term" value="C:chromosome"/>
    <property type="evidence" value="ECO:0007669"/>
    <property type="project" value="UniProtKB-ARBA"/>
</dbReference>
<keyword evidence="2 8" id="KW-0378">Hydrolase</keyword>
<name>A0A0V0Q9U1_PSEPJ</name>
<keyword evidence="4" id="KW-0067">ATP-binding</keyword>
<feature type="compositionally biased region" description="Polar residues" evidence="5">
    <location>
        <begin position="428"/>
        <end position="447"/>
    </location>
</feature>